<dbReference type="EMBL" id="JACEIK010001644">
    <property type="protein sequence ID" value="MCD7471099.1"/>
    <property type="molecule type" value="Genomic_DNA"/>
</dbReference>
<evidence type="ECO:0000313" key="2">
    <source>
        <dbReference type="Proteomes" id="UP000823775"/>
    </source>
</evidence>
<keyword evidence="2" id="KW-1185">Reference proteome</keyword>
<accession>A0ABS8TKM8</accession>
<evidence type="ECO:0000313" key="1">
    <source>
        <dbReference type="EMBL" id="MCD7471099.1"/>
    </source>
</evidence>
<proteinExistence type="predicted"/>
<name>A0ABS8TKM8_DATST</name>
<feature type="non-terminal residue" evidence="1">
    <location>
        <position position="1"/>
    </location>
</feature>
<gene>
    <name evidence="1" type="ORF">HAX54_011383</name>
</gene>
<organism evidence="1 2">
    <name type="scientific">Datura stramonium</name>
    <name type="common">Jimsonweed</name>
    <name type="synonym">Common thornapple</name>
    <dbReference type="NCBI Taxonomy" id="4076"/>
    <lineage>
        <taxon>Eukaryota</taxon>
        <taxon>Viridiplantae</taxon>
        <taxon>Streptophyta</taxon>
        <taxon>Embryophyta</taxon>
        <taxon>Tracheophyta</taxon>
        <taxon>Spermatophyta</taxon>
        <taxon>Magnoliopsida</taxon>
        <taxon>eudicotyledons</taxon>
        <taxon>Gunneridae</taxon>
        <taxon>Pentapetalae</taxon>
        <taxon>asterids</taxon>
        <taxon>lamiids</taxon>
        <taxon>Solanales</taxon>
        <taxon>Solanaceae</taxon>
        <taxon>Solanoideae</taxon>
        <taxon>Datureae</taxon>
        <taxon>Datura</taxon>
    </lineage>
</organism>
<sequence length="94" mass="10606">KAGCRVRVNNLGGNMNEIVHKAFGGNAMHPYLVLHRDHKILGKNRPHRPIGERELGLQGVTRNKSSRKIQTYQVEIKTNRPGVERQGSMDLIRG</sequence>
<dbReference type="Proteomes" id="UP000823775">
    <property type="component" value="Unassembled WGS sequence"/>
</dbReference>
<reference evidence="1 2" key="1">
    <citation type="journal article" date="2021" name="BMC Genomics">
        <title>Datura genome reveals duplications of psychoactive alkaloid biosynthetic genes and high mutation rate following tissue culture.</title>
        <authorList>
            <person name="Rajewski A."/>
            <person name="Carter-House D."/>
            <person name="Stajich J."/>
            <person name="Litt A."/>
        </authorList>
    </citation>
    <scope>NUCLEOTIDE SEQUENCE [LARGE SCALE GENOMIC DNA]</scope>
    <source>
        <strain evidence="1">AR-01</strain>
    </source>
</reference>
<feature type="non-terminal residue" evidence="1">
    <location>
        <position position="94"/>
    </location>
</feature>
<comment type="caution">
    <text evidence="1">The sequence shown here is derived from an EMBL/GenBank/DDBJ whole genome shotgun (WGS) entry which is preliminary data.</text>
</comment>
<protein>
    <submittedName>
        <fullName evidence="1">Uncharacterized protein</fullName>
    </submittedName>
</protein>